<evidence type="ECO:0000313" key="7">
    <source>
        <dbReference type="EMBL" id="KAJ2891460.1"/>
    </source>
</evidence>
<feature type="chain" id="PRO_5042002855" evidence="5">
    <location>
        <begin position="22"/>
        <end position="541"/>
    </location>
</feature>
<keyword evidence="2 4" id="KW-0378">Hydrolase</keyword>
<dbReference type="InterPro" id="IPR041542">
    <property type="entry name" value="GH43_C2"/>
</dbReference>
<dbReference type="CDD" id="cd09001">
    <property type="entry name" value="GH43_FsAxh1-like"/>
    <property type="match status" value="1"/>
</dbReference>
<dbReference type="Pfam" id="PF04616">
    <property type="entry name" value="Glyco_hydro_43"/>
    <property type="match status" value="1"/>
</dbReference>
<dbReference type="EMBL" id="JAKWBI020001088">
    <property type="protein sequence ID" value="KAJ2891460.1"/>
    <property type="molecule type" value="Genomic_DNA"/>
</dbReference>
<keyword evidence="5" id="KW-0732">Signal</keyword>
<keyword evidence="3 4" id="KW-0326">Glycosidase</keyword>
<dbReference type="Gene3D" id="2.115.10.20">
    <property type="entry name" value="Glycosyl hydrolase domain, family 43"/>
    <property type="match status" value="1"/>
</dbReference>
<evidence type="ECO:0000256" key="1">
    <source>
        <dbReference type="ARBA" id="ARBA00009865"/>
    </source>
</evidence>
<organism evidence="7 8">
    <name type="scientific">Zalerion maritima</name>
    <dbReference type="NCBI Taxonomy" id="339359"/>
    <lineage>
        <taxon>Eukaryota</taxon>
        <taxon>Fungi</taxon>
        <taxon>Dikarya</taxon>
        <taxon>Ascomycota</taxon>
        <taxon>Pezizomycotina</taxon>
        <taxon>Sordariomycetes</taxon>
        <taxon>Lulworthiomycetidae</taxon>
        <taxon>Lulworthiales</taxon>
        <taxon>Lulworthiaceae</taxon>
        <taxon>Zalerion</taxon>
    </lineage>
</organism>
<dbReference type="InterPro" id="IPR051795">
    <property type="entry name" value="Glycosyl_Hydrlase_43"/>
</dbReference>
<comment type="similarity">
    <text evidence="1 4">Belongs to the glycosyl hydrolase 43 family.</text>
</comment>
<dbReference type="Pfam" id="PF17851">
    <property type="entry name" value="GH43_C2"/>
    <property type="match status" value="1"/>
</dbReference>
<feature type="signal peptide" evidence="5">
    <location>
        <begin position="1"/>
        <end position="21"/>
    </location>
</feature>
<dbReference type="PANTHER" id="PTHR42812">
    <property type="entry name" value="BETA-XYLOSIDASE"/>
    <property type="match status" value="1"/>
</dbReference>
<evidence type="ECO:0000256" key="3">
    <source>
        <dbReference type="ARBA" id="ARBA00023295"/>
    </source>
</evidence>
<evidence type="ECO:0000313" key="8">
    <source>
        <dbReference type="Proteomes" id="UP001201980"/>
    </source>
</evidence>
<protein>
    <submittedName>
        <fullName evidence="7">Glycoside hydrolase family 43</fullName>
    </submittedName>
</protein>
<dbReference type="GO" id="GO:0005975">
    <property type="term" value="P:carbohydrate metabolic process"/>
    <property type="evidence" value="ECO:0007669"/>
    <property type="project" value="InterPro"/>
</dbReference>
<evidence type="ECO:0000256" key="4">
    <source>
        <dbReference type="RuleBase" id="RU361187"/>
    </source>
</evidence>
<proteinExistence type="inferred from homology"/>
<dbReference type="PANTHER" id="PTHR42812:SF15">
    <property type="entry name" value="HYDROLASE, PUTATIVE (AFU_ORTHOLOGUE AFUA_2G00930)-RELATED"/>
    <property type="match status" value="1"/>
</dbReference>
<evidence type="ECO:0000256" key="5">
    <source>
        <dbReference type="SAM" id="SignalP"/>
    </source>
</evidence>
<sequence>MKLASTLLGGATLALAGAAFAQSIEDQTNPNLANPPLWDDLADLEVIRVGDTFYYTASTMAYSPGAPVLKSYDLANWEYIGHSVPELDFGPEYYLNTSSRGYVQGIWASSMRYRESDSHFYWIGCIVSTQNSYVYKAASPEGPWERWSEFETCYYDAGLLFDDNDDVYVAYGAYNISVAQLSFDVTEELSTTLVLESPDVYLEGSRFYNINGSYLIAVTRPADAEFILKADNPYGPYDMKTLVDAIAAPVDGAGAPHQGGLVDTQDGQWYYTAFIDNYPGGRTPVIAPVTWDEDGFPVIVADGDGGWAGSYAMPVITDKLALSPLGTDSFTGSSLGPEWEWNHNPDNSAWSLGSGGGRRRQVGLTLSTSSVTTDLFQARNTLTHRIRGPKSRGTFVVDVSSMADGDRAGMAWFRDRSAYVGVHKSGSTSRVVMVNGITMEQSDWSTADEGAVAEEGPTLSPWSTGSTVHLRVETDIRPAGSLIASFWYSLDGESYAQIGPDFEEDTDWHFFMGPRYSVFNFATVETGGSVLVKSFTQEAIE</sequence>
<reference evidence="7" key="1">
    <citation type="submission" date="2022-07" db="EMBL/GenBank/DDBJ databases">
        <title>Draft genome sequence of Zalerion maritima ATCC 34329, a (micro)plastics degrading marine fungus.</title>
        <authorList>
            <person name="Paco A."/>
            <person name="Goncalves M.F.M."/>
            <person name="Rocha-Santos T.A.P."/>
            <person name="Alves A."/>
        </authorList>
    </citation>
    <scope>NUCLEOTIDE SEQUENCE</scope>
    <source>
        <strain evidence="7">ATCC 34329</strain>
    </source>
</reference>
<gene>
    <name evidence="7" type="ORF">MKZ38_000328</name>
</gene>
<dbReference type="GO" id="GO:0004553">
    <property type="term" value="F:hydrolase activity, hydrolyzing O-glycosyl compounds"/>
    <property type="evidence" value="ECO:0007669"/>
    <property type="project" value="InterPro"/>
</dbReference>
<dbReference type="Gene3D" id="2.60.120.200">
    <property type="match status" value="1"/>
</dbReference>
<comment type="caution">
    <text evidence="7">The sequence shown here is derived from an EMBL/GenBank/DDBJ whole genome shotgun (WGS) entry which is preliminary data.</text>
</comment>
<accession>A0AAD5RJ90</accession>
<dbReference type="InterPro" id="IPR013320">
    <property type="entry name" value="ConA-like_dom_sf"/>
</dbReference>
<evidence type="ECO:0000256" key="2">
    <source>
        <dbReference type="ARBA" id="ARBA00022801"/>
    </source>
</evidence>
<feature type="domain" description="Beta-xylosidase C-terminal Concanavalin A-like" evidence="6">
    <location>
        <begin position="328"/>
        <end position="535"/>
    </location>
</feature>
<dbReference type="SUPFAM" id="SSF49899">
    <property type="entry name" value="Concanavalin A-like lectins/glucanases"/>
    <property type="match status" value="1"/>
</dbReference>
<name>A0AAD5RJ90_9PEZI</name>
<dbReference type="InterPro" id="IPR023296">
    <property type="entry name" value="Glyco_hydro_beta-prop_sf"/>
</dbReference>
<dbReference type="AlphaFoldDB" id="A0AAD5RJ90"/>
<dbReference type="SUPFAM" id="SSF75005">
    <property type="entry name" value="Arabinanase/levansucrase/invertase"/>
    <property type="match status" value="1"/>
</dbReference>
<dbReference type="Proteomes" id="UP001201980">
    <property type="component" value="Unassembled WGS sequence"/>
</dbReference>
<keyword evidence="8" id="KW-1185">Reference proteome</keyword>
<dbReference type="InterPro" id="IPR006710">
    <property type="entry name" value="Glyco_hydro_43"/>
</dbReference>
<evidence type="ECO:0000259" key="6">
    <source>
        <dbReference type="Pfam" id="PF17851"/>
    </source>
</evidence>